<protein>
    <submittedName>
        <fullName evidence="2">Uncharacterized protein</fullName>
    </submittedName>
</protein>
<organism evidence="2 3">
    <name type="scientific">Sorghum bicolor</name>
    <name type="common">Sorghum</name>
    <name type="synonym">Sorghum vulgare</name>
    <dbReference type="NCBI Taxonomy" id="4558"/>
    <lineage>
        <taxon>Eukaryota</taxon>
        <taxon>Viridiplantae</taxon>
        <taxon>Streptophyta</taxon>
        <taxon>Embryophyta</taxon>
        <taxon>Tracheophyta</taxon>
        <taxon>Spermatophyta</taxon>
        <taxon>Magnoliopsida</taxon>
        <taxon>Liliopsida</taxon>
        <taxon>Poales</taxon>
        <taxon>Poaceae</taxon>
        <taxon>PACMAD clade</taxon>
        <taxon>Panicoideae</taxon>
        <taxon>Andropogonodae</taxon>
        <taxon>Andropogoneae</taxon>
        <taxon>Sorghinae</taxon>
        <taxon>Sorghum</taxon>
    </lineage>
</organism>
<comment type="caution">
    <text evidence="2">The sequence shown here is derived from an EMBL/GenBank/DDBJ whole genome shotgun (WGS) entry which is preliminary data.</text>
</comment>
<gene>
    <name evidence="2" type="ORF">BDA96_10G038900</name>
</gene>
<reference evidence="2" key="2">
    <citation type="submission" date="2020-10" db="EMBL/GenBank/DDBJ databases">
        <authorList>
            <person name="Cooper E.A."/>
            <person name="Brenton Z.W."/>
            <person name="Flinn B.S."/>
            <person name="Jenkins J."/>
            <person name="Shu S."/>
            <person name="Flowers D."/>
            <person name="Luo F."/>
            <person name="Wang Y."/>
            <person name="Xia P."/>
            <person name="Barry K."/>
            <person name="Daum C."/>
            <person name="Lipzen A."/>
            <person name="Yoshinaga Y."/>
            <person name="Schmutz J."/>
            <person name="Saski C."/>
            <person name="Vermerris W."/>
            <person name="Kresovich S."/>
        </authorList>
    </citation>
    <scope>NUCLEOTIDE SEQUENCE</scope>
</reference>
<feature type="compositionally biased region" description="Basic residues" evidence="1">
    <location>
        <begin position="1"/>
        <end position="11"/>
    </location>
</feature>
<reference evidence="2" key="1">
    <citation type="journal article" date="2019" name="BMC Genomics">
        <title>A new reference genome for Sorghum bicolor reveals high levels of sequence similarity between sweet and grain genotypes: implications for the genetics of sugar metabolism.</title>
        <authorList>
            <person name="Cooper E.A."/>
            <person name="Brenton Z.W."/>
            <person name="Flinn B.S."/>
            <person name="Jenkins J."/>
            <person name="Shu S."/>
            <person name="Flowers D."/>
            <person name="Luo F."/>
            <person name="Wang Y."/>
            <person name="Xia P."/>
            <person name="Barry K."/>
            <person name="Daum C."/>
            <person name="Lipzen A."/>
            <person name="Yoshinaga Y."/>
            <person name="Schmutz J."/>
            <person name="Saski C."/>
            <person name="Vermerris W."/>
            <person name="Kresovich S."/>
        </authorList>
    </citation>
    <scope>NUCLEOTIDE SEQUENCE</scope>
</reference>
<accession>A0A921TZQ5</accession>
<evidence type="ECO:0000313" key="2">
    <source>
        <dbReference type="EMBL" id="KAG0512728.1"/>
    </source>
</evidence>
<sequence>MEGISRGRKHQLPVAEHGSNQSRGCALASSTSTMLKDNFYTSSATVNKHTWRFAMANTWRKEPQHLGKGEGFPLERRESQLGFLLGLSVAPTRPPPVRLWQACRSASGAGPSAFDS</sequence>
<dbReference type="EMBL" id="CM027689">
    <property type="protein sequence ID" value="KAG0512728.1"/>
    <property type="molecule type" value="Genomic_DNA"/>
</dbReference>
<evidence type="ECO:0000313" key="3">
    <source>
        <dbReference type="Proteomes" id="UP000807115"/>
    </source>
</evidence>
<dbReference type="AlphaFoldDB" id="A0A921TZQ5"/>
<dbReference type="Proteomes" id="UP000807115">
    <property type="component" value="Chromosome 10"/>
</dbReference>
<name>A0A921TZQ5_SORBI</name>
<evidence type="ECO:0000256" key="1">
    <source>
        <dbReference type="SAM" id="MobiDB-lite"/>
    </source>
</evidence>
<feature type="region of interest" description="Disordered" evidence="1">
    <location>
        <begin position="1"/>
        <end position="25"/>
    </location>
</feature>
<proteinExistence type="predicted"/>